<dbReference type="InterPro" id="IPR000648">
    <property type="entry name" value="Oxysterol-bd"/>
</dbReference>
<evidence type="ECO:0008006" key="6">
    <source>
        <dbReference type="Google" id="ProtNLM"/>
    </source>
</evidence>
<dbReference type="GO" id="GO:0016020">
    <property type="term" value="C:membrane"/>
    <property type="evidence" value="ECO:0007669"/>
    <property type="project" value="TreeGrafter"/>
</dbReference>
<dbReference type="Pfam" id="PF01237">
    <property type="entry name" value="Oxysterol_BP"/>
    <property type="match status" value="1"/>
</dbReference>
<feature type="coiled-coil region" evidence="2">
    <location>
        <begin position="491"/>
        <end position="518"/>
    </location>
</feature>
<keyword evidence="2" id="KW-0175">Coiled coil</keyword>
<comment type="caution">
    <text evidence="4">The sequence shown here is derived from an EMBL/GenBank/DDBJ whole genome shotgun (WGS) entry which is preliminary data.</text>
</comment>
<keyword evidence="5" id="KW-1185">Reference proteome</keyword>
<dbReference type="PANTHER" id="PTHR10972:SF148">
    <property type="entry name" value="OXYSTEROL-BINDING PROTEIN 9"/>
    <property type="match status" value="1"/>
</dbReference>
<dbReference type="Proteomes" id="UP000689195">
    <property type="component" value="Unassembled WGS sequence"/>
</dbReference>
<sequence length="520" mass="59784">MFCCSSQKKKQNPKATQELFESGNPQNGAGFQHQEVAPEIDDRPKKHHSMGYQVQDENVSASICPSFVVGKTPFTVFVMRVLEKQQKMKQELQQQEEMKIDFQEDLSVIVNYPQIQAEVKNNENDKSQFEEIAEEPIQEEDDEDDREMSEEEAKNAAIYKWAREVHDYNADNTETLILQAVSNFKPLQSKEESRSTLAHKDGGKVCRNKKLIRTLRAIGRDIINQIGRQILSGNLNLTTVSFPIKAMIPKSALEKVLMSSCLFPLYINRATQEKDPIERLKLIICATLGNFYINCSFLKPLNPILGETISGFYQDGTIAYAEQISHHPPVSYFLTIGPKNSYRFYGYYNYEAKAGFNSLSLKNKGKRYLSFPGGDLIEYNFAGEEYSGSFWGPMKVECKGKINFVDKKNDITACVELNGVTWKPTDYLQGEIKKKGKKVCKIYGSYMGYIEFAEVRYWDVNYIRPYECKIFKPNPLLQSDASFRQDLRCLKRNQVLEAQEQKDTLEMAQRQEAKLRKLKK</sequence>
<dbReference type="InterPro" id="IPR018494">
    <property type="entry name" value="Oxysterol-bd_CS"/>
</dbReference>
<evidence type="ECO:0000256" key="3">
    <source>
        <dbReference type="SAM" id="MobiDB-lite"/>
    </source>
</evidence>
<reference evidence="4" key="1">
    <citation type="submission" date="2021-01" db="EMBL/GenBank/DDBJ databases">
        <authorList>
            <consortium name="Genoscope - CEA"/>
            <person name="William W."/>
        </authorList>
    </citation>
    <scope>NUCLEOTIDE SEQUENCE</scope>
</reference>
<dbReference type="GO" id="GO:0005829">
    <property type="term" value="C:cytosol"/>
    <property type="evidence" value="ECO:0007669"/>
    <property type="project" value="TreeGrafter"/>
</dbReference>
<evidence type="ECO:0000313" key="5">
    <source>
        <dbReference type="Proteomes" id="UP000689195"/>
    </source>
</evidence>
<feature type="compositionally biased region" description="Acidic residues" evidence="3">
    <location>
        <begin position="131"/>
        <end position="150"/>
    </location>
</feature>
<organism evidence="4 5">
    <name type="scientific">Paramecium pentaurelia</name>
    <dbReference type="NCBI Taxonomy" id="43138"/>
    <lineage>
        <taxon>Eukaryota</taxon>
        <taxon>Sar</taxon>
        <taxon>Alveolata</taxon>
        <taxon>Ciliophora</taxon>
        <taxon>Intramacronucleata</taxon>
        <taxon>Oligohymenophorea</taxon>
        <taxon>Peniculida</taxon>
        <taxon>Parameciidae</taxon>
        <taxon>Paramecium</taxon>
    </lineage>
</organism>
<dbReference type="GO" id="GO:0032934">
    <property type="term" value="F:sterol binding"/>
    <property type="evidence" value="ECO:0007669"/>
    <property type="project" value="TreeGrafter"/>
</dbReference>
<dbReference type="EMBL" id="CAJJDO010000137">
    <property type="protein sequence ID" value="CAD8204372.1"/>
    <property type="molecule type" value="Genomic_DNA"/>
</dbReference>
<dbReference type="OrthoDB" id="14833at2759"/>
<accession>A0A8S1XUQ1</accession>
<feature type="region of interest" description="Disordered" evidence="3">
    <location>
        <begin position="121"/>
        <end position="152"/>
    </location>
</feature>
<evidence type="ECO:0000256" key="1">
    <source>
        <dbReference type="RuleBase" id="RU003844"/>
    </source>
</evidence>
<gene>
    <name evidence="4" type="ORF">PPENT_87.1.T1370034</name>
</gene>
<evidence type="ECO:0000256" key="2">
    <source>
        <dbReference type="SAM" id="Coils"/>
    </source>
</evidence>
<dbReference type="AlphaFoldDB" id="A0A8S1XUQ1"/>
<feature type="coiled-coil region" evidence="2">
    <location>
        <begin position="78"/>
        <end position="105"/>
    </location>
</feature>
<feature type="region of interest" description="Disordered" evidence="3">
    <location>
        <begin position="1"/>
        <end position="47"/>
    </location>
</feature>
<proteinExistence type="inferred from homology"/>
<name>A0A8S1XUQ1_9CILI</name>
<dbReference type="PROSITE" id="PS01013">
    <property type="entry name" value="OSBP"/>
    <property type="match status" value="1"/>
</dbReference>
<comment type="similarity">
    <text evidence="1">Belongs to the OSBP family.</text>
</comment>
<dbReference type="PANTHER" id="PTHR10972">
    <property type="entry name" value="OXYSTEROL-BINDING PROTEIN-RELATED"/>
    <property type="match status" value="1"/>
</dbReference>
<protein>
    <recommendedName>
        <fullName evidence="6">Oxysterol-binding protein</fullName>
    </recommendedName>
</protein>
<dbReference type="FunFam" id="2.40.160.120:FF:000019">
    <property type="entry name" value="Oxysterol binding protein, putative"/>
    <property type="match status" value="1"/>
</dbReference>
<evidence type="ECO:0000313" key="4">
    <source>
        <dbReference type="EMBL" id="CAD8204372.1"/>
    </source>
</evidence>